<dbReference type="EC" id="2.5.1.55" evidence="5"/>
<accession>Q3AP53</accession>
<dbReference type="PANTHER" id="PTHR21057">
    <property type="entry name" value="PHOSPHO-2-DEHYDRO-3-DEOXYHEPTONATE ALDOLASE"/>
    <property type="match status" value="1"/>
</dbReference>
<proteinExistence type="inferred from homology"/>
<keyword evidence="6" id="KW-0963">Cytoplasm</keyword>
<dbReference type="GO" id="GO:0005737">
    <property type="term" value="C:cytoplasm"/>
    <property type="evidence" value="ECO:0007669"/>
    <property type="project" value="UniProtKB-SubCell"/>
</dbReference>
<gene>
    <name evidence="10" type="ordered locus">Cag_1974</name>
</gene>
<comment type="catalytic activity">
    <reaction evidence="8">
        <text>D-arabinose 5-phosphate + phosphoenolpyruvate + H2O = 3-deoxy-alpha-D-manno-2-octulosonate-8-phosphate + phosphate</text>
        <dbReference type="Rhea" id="RHEA:14053"/>
        <dbReference type="ChEBI" id="CHEBI:15377"/>
        <dbReference type="ChEBI" id="CHEBI:43474"/>
        <dbReference type="ChEBI" id="CHEBI:57693"/>
        <dbReference type="ChEBI" id="CHEBI:58702"/>
        <dbReference type="ChEBI" id="CHEBI:85985"/>
        <dbReference type="EC" id="2.5.1.55"/>
    </reaction>
</comment>
<comment type="pathway">
    <text evidence="3">Carbohydrate biosynthesis; 3-deoxy-D-manno-octulosonate biosynthesis; 3-deoxy-D-manno-octulosonate from D-ribulose 5-phosphate: step 2/3.</text>
</comment>
<dbReference type="UniPathway" id="UPA00030"/>
<protein>
    <recommendedName>
        <fullName evidence="5">3-deoxy-8-phosphooctulonate synthase</fullName>
        <ecNumber evidence="5">2.5.1.55</ecNumber>
    </recommendedName>
</protein>
<dbReference type="STRING" id="340177.Cag_1974"/>
<dbReference type="InterPro" id="IPR006218">
    <property type="entry name" value="DAHP1/KDSA"/>
</dbReference>
<comment type="similarity">
    <text evidence="4">Belongs to the KdsA family.</text>
</comment>
<evidence type="ECO:0000256" key="7">
    <source>
        <dbReference type="ARBA" id="ARBA00022679"/>
    </source>
</evidence>
<dbReference type="NCBIfam" id="NF003543">
    <property type="entry name" value="PRK05198.1"/>
    <property type="match status" value="1"/>
</dbReference>
<comment type="subcellular location">
    <subcellularLocation>
        <location evidence="1">Cytoplasm</location>
    </subcellularLocation>
</comment>
<reference evidence="10" key="1">
    <citation type="submission" date="2005-08" db="EMBL/GenBank/DDBJ databases">
        <title>Complete sequence of Chlorobium chlorochromatii CaD3.</title>
        <authorList>
            <person name="Copeland A."/>
            <person name="Lucas S."/>
            <person name="Lapidus A."/>
            <person name="Barry K."/>
            <person name="Detter J.C."/>
            <person name="Glavina T."/>
            <person name="Hammon N."/>
            <person name="Israni S."/>
            <person name="Pitluck S."/>
            <person name="Bryant D."/>
            <person name="Schmutz J."/>
            <person name="Larimer F."/>
            <person name="Land M."/>
            <person name="Kyrpides N."/>
            <person name="Ivanova N."/>
            <person name="Richardson P."/>
        </authorList>
    </citation>
    <scope>NUCLEOTIDE SEQUENCE [LARGE SCALE GENOMIC DNA]</scope>
    <source>
        <strain evidence="10">CaD3</strain>
    </source>
</reference>
<evidence type="ECO:0000256" key="6">
    <source>
        <dbReference type="ARBA" id="ARBA00022490"/>
    </source>
</evidence>
<evidence type="ECO:0000256" key="5">
    <source>
        <dbReference type="ARBA" id="ARBA00012693"/>
    </source>
</evidence>
<name>Q3AP53_CHLCH</name>
<dbReference type="SUPFAM" id="SSF51569">
    <property type="entry name" value="Aldolase"/>
    <property type="match status" value="1"/>
</dbReference>
<evidence type="ECO:0000313" key="10">
    <source>
        <dbReference type="EMBL" id="ABB29222.1"/>
    </source>
</evidence>
<keyword evidence="7 10" id="KW-0808">Transferase</keyword>
<dbReference type="OrthoDB" id="9776934at2"/>
<dbReference type="UniPathway" id="UPA00357">
    <property type="reaction ID" value="UER00474"/>
</dbReference>
<evidence type="ECO:0000256" key="8">
    <source>
        <dbReference type="ARBA" id="ARBA00049112"/>
    </source>
</evidence>
<dbReference type="InterPro" id="IPR006269">
    <property type="entry name" value="KDO8P_synthase"/>
</dbReference>
<dbReference type="GO" id="GO:0009103">
    <property type="term" value="P:lipopolysaccharide biosynthetic process"/>
    <property type="evidence" value="ECO:0007669"/>
    <property type="project" value="UniProtKB-UniPathway"/>
</dbReference>
<dbReference type="InterPro" id="IPR013785">
    <property type="entry name" value="Aldolase_TIM"/>
</dbReference>
<dbReference type="eggNOG" id="COG2877">
    <property type="taxonomic scope" value="Bacteria"/>
</dbReference>
<dbReference type="Gene3D" id="3.20.20.70">
    <property type="entry name" value="Aldolase class I"/>
    <property type="match status" value="1"/>
</dbReference>
<feature type="domain" description="DAHP synthetase I/KDSA" evidence="9">
    <location>
        <begin position="19"/>
        <end position="256"/>
    </location>
</feature>
<dbReference type="GO" id="GO:0008676">
    <property type="term" value="F:3-deoxy-8-phosphooctulonate synthase activity"/>
    <property type="evidence" value="ECO:0007669"/>
    <property type="project" value="UniProtKB-EC"/>
</dbReference>
<evidence type="ECO:0000256" key="1">
    <source>
        <dbReference type="ARBA" id="ARBA00004496"/>
    </source>
</evidence>
<evidence type="ECO:0000256" key="3">
    <source>
        <dbReference type="ARBA" id="ARBA00004845"/>
    </source>
</evidence>
<sequence length="277" mass="29962">MQQKFSIGSITVPDCELPLLIAGPCVIESRAMAFEIADELQRISQAEGVRFIFKGSYRKANRTSAASFTGIGDEDALTILADIRQKYGMPVLTDVHESAEVALASRYVDVLQIPAFLCRQTELLVAAGESGLAVNIKKGQFMAPDDMRLAAAKVARTGNNRILLTERGSSFGYHNLVVDFRGIAKMAESGYPVLYDATHSLQLPGAGQGMSGGEREYMLPLARAAVATGVDGLFCEIHPNPEKALSDAATQIPLAEFGVIIHQLLHLYRCVQPLLSH</sequence>
<dbReference type="AlphaFoldDB" id="Q3AP53"/>
<dbReference type="HOGENOM" id="CLU_036666_0_0_10"/>
<dbReference type="EMBL" id="CP000108">
    <property type="protein sequence ID" value="ABB29222.1"/>
    <property type="molecule type" value="Genomic_DNA"/>
</dbReference>
<comment type="pathway">
    <text evidence="2">Bacterial outer membrane biogenesis; lipopolysaccharide biosynthesis.</text>
</comment>
<dbReference type="Pfam" id="PF00793">
    <property type="entry name" value="DAHP_synth_1"/>
    <property type="match status" value="1"/>
</dbReference>
<evidence type="ECO:0000259" key="9">
    <source>
        <dbReference type="Pfam" id="PF00793"/>
    </source>
</evidence>
<dbReference type="NCBIfam" id="TIGR01362">
    <property type="entry name" value="KDO8P_synth"/>
    <property type="match status" value="1"/>
</dbReference>
<organism evidence="10">
    <name type="scientific">Chlorobium chlorochromatii (strain CaD3)</name>
    <dbReference type="NCBI Taxonomy" id="340177"/>
    <lineage>
        <taxon>Bacteria</taxon>
        <taxon>Pseudomonadati</taxon>
        <taxon>Chlorobiota</taxon>
        <taxon>Chlorobiia</taxon>
        <taxon>Chlorobiales</taxon>
        <taxon>Chlorobiaceae</taxon>
        <taxon>Chlorobium/Pelodictyon group</taxon>
        <taxon>Chlorobium</taxon>
    </lineage>
</organism>
<dbReference type="KEGG" id="cch:Cag_1974"/>
<evidence type="ECO:0000256" key="4">
    <source>
        <dbReference type="ARBA" id="ARBA00010499"/>
    </source>
</evidence>
<evidence type="ECO:0000256" key="2">
    <source>
        <dbReference type="ARBA" id="ARBA00004756"/>
    </source>
</evidence>